<dbReference type="AlphaFoldDB" id="A0A975D9A6"/>
<dbReference type="Gene3D" id="3.10.450.50">
    <property type="match status" value="1"/>
</dbReference>
<organism evidence="2 3">
    <name type="scientific">Rhizorhabdus wittichii</name>
    <dbReference type="NCBI Taxonomy" id="160791"/>
    <lineage>
        <taxon>Bacteria</taxon>
        <taxon>Pseudomonadati</taxon>
        <taxon>Pseudomonadota</taxon>
        <taxon>Alphaproteobacteria</taxon>
        <taxon>Sphingomonadales</taxon>
        <taxon>Sphingomonadaceae</taxon>
        <taxon>Rhizorhabdus</taxon>
    </lineage>
</organism>
<evidence type="ECO:0000313" key="2">
    <source>
        <dbReference type="EMBL" id="QTH24596.1"/>
    </source>
</evidence>
<dbReference type="InterPro" id="IPR032710">
    <property type="entry name" value="NTF2-like_dom_sf"/>
</dbReference>
<protein>
    <submittedName>
        <fullName evidence="2">Nuclear transport factor 2 family protein</fullName>
    </submittedName>
</protein>
<proteinExistence type="predicted"/>
<dbReference type="SUPFAM" id="SSF54427">
    <property type="entry name" value="NTF2-like"/>
    <property type="match status" value="1"/>
</dbReference>
<gene>
    <name evidence="2" type="ORF">HRJ34_15225</name>
</gene>
<accession>A0A975D9A6</accession>
<evidence type="ECO:0000313" key="3">
    <source>
        <dbReference type="Proteomes" id="UP000664914"/>
    </source>
</evidence>
<reference evidence="2" key="2">
    <citation type="submission" date="2021-04" db="EMBL/GenBank/DDBJ databases">
        <title>Isolation and genomic analysis of the ibuprofen-degrading bacterium Sphingomonas strain MPO218.</title>
        <authorList>
            <person name="Aulestia M."/>
            <person name="Flores A."/>
            <person name="Mangas E.L."/>
            <person name="Perez-Pulido A.J."/>
            <person name="Santero E."/>
            <person name="Camacho E.M."/>
        </authorList>
    </citation>
    <scope>NUCLEOTIDE SEQUENCE</scope>
    <source>
        <strain evidence="2">MPO218</strain>
    </source>
</reference>
<dbReference type="Pfam" id="PF13577">
    <property type="entry name" value="SnoaL_4"/>
    <property type="match status" value="1"/>
</dbReference>
<dbReference type="InterPro" id="IPR037401">
    <property type="entry name" value="SnoaL-like"/>
</dbReference>
<sequence>MEEREGMSLQELIDKDAIEQVYVRYCEIVDSKTFDRMDEVFTEDCVGDYSQALGPGVISPNRASLIASMHANLGPQSSCGATHHNVLNFRISVDGDAARAKVHYYAVHRGRGAQDGALYSMWGQYADELRRTPAGWRVARRVYTVALTEGSPAVVAG</sequence>
<reference evidence="2" key="1">
    <citation type="submission" date="2020-07" db="EMBL/GenBank/DDBJ databases">
        <authorList>
            <person name="Camacho E."/>
        </authorList>
    </citation>
    <scope>NUCLEOTIDE SEQUENCE</scope>
    <source>
        <strain evidence="2">MPO218</strain>
    </source>
</reference>
<name>A0A975D9A6_9SPHN</name>
<dbReference type="EMBL" id="CP059319">
    <property type="protein sequence ID" value="QTH24596.1"/>
    <property type="molecule type" value="Genomic_DNA"/>
</dbReference>
<evidence type="ECO:0000259" key="1">
    <source>
        <dbReference type="Pfam" id="PF13577"/>
    </source>
</evidence>
<feature type="domain" description="SnoaL-like" evidence="1">
    <location>
        <begin position="10"/>
        <end position="141"/>
    </location>
</feature>
<dbReference type="Proteomes" id="UP000664914">
    <property type="component" value="Chromosome"/>
</dbReference>